<feature type="chain" id="PRO_5042044669" evidence="2">
    <location>
        <begin position="27"/>
        <end position="122"/>
    </location>
</feature>
<keyword evidence="1" id="KW-0472">Membrane</keyword>
<dbReference type="AlphaFoldDB" id="A0AAD4R130"/>
<gene>
    <name evidence="3" type="ORF">DdX_15356</name>
</gene>
<comment type="caution">
    <text evidence="3">The sequence shown here is derived from an EMBL/GenBank/DDBJ whole genome shotgun (WGS) entry which is preliminary data.</text>
</comment>
<protein>
    <submittedName>
        <fullName evidence="3">Uncharacterized protein</fullName>
    </submittedName>
</protein>
<feature type="transmembrane region" description="Helical" evidence="1">
    <location>
        <begin position="95"/>
        <end position="116"/>
    </location>
</feature>
<keyword evidence="4" id="KW-1185">Reference proteome</keyword>
<name>A0AAD4R130_9BILA</name>
<keyword evidence="1" id="KW-0812">Transmembrane</keyword>
<dbReference type="EMBL" id="JAKKPZ010000095">
    <property type="protein sequence ID" value="KAI1702677.1"/>
    <property type="molecule type" value="Genomic_DNA"/>
</dbReference>
<proteinExistence type="predicted"/>
<dbReference type="Proteomes" id="UP001201812">
    <property type="component" value="Unassembled WGS sequence"/>
</dbReference>
<sequence length="122" mass="13493">MLSMKMADTFCVLLCVVVIINVHVSCQLDDLANGVKCSTLDAELTVKGANNEHDCGKYLSLEKTCRDVVDAQEMENKFKNLRDLHYKEKCGCPQASMNIALGCACLLIALVYNTAIDSMHKF</sequence>
<keyword evidence="2" id="KW-0732">Signal</keyword>
<feature type="signal peptide" evidence="2">
    <location>
        <begin position="1"/>
        <end position="26"/>
    </location>
</feature>
<organism evidence="3 4">
    <name type="scientific">Ditylenchus destructor</name>
    <dbReference type="NCBI Taxonomy" id="166010"/>
    <lineage>
        <taxon>Eukaryota</taxon>
        <taxon>Metazoa</taxon>
        <taxon>Ecdysozoa</taxon>
        <taxon>Nematoda</taxon>
        <taxon>Chromadorea</taxon>
        <taxon>Rhabditida</taxon>
        <taxon>Tylenchina</taxon>
        <taxon>Tylenchomorpha</taxon>
        <taxon>Sphaerularioidea</taxon>
        <taxon>Anguinidae</taxon>
        <taxon>Anguininae</taxon>
        <taxon>Ditylenchus</taxon>
    </lineage>
</organism>
<evidence type="ECO:0000256" key="2">
    <source>
        <dbReference type="SAM" id="SignalP"/>
    </source>
</evidence>
<accession>A0AAD4R130</accession>
<reference evidence="3" key="1">
    <citation type="submission" date="2022-01" db="EMBL/GenBank/DDBJ databases">
        <title>Genome Sequence Resource for Two Populations of Ditylenchus destructor, the Migratory Endoparasitic Phytonematode.</title>
        <authorList>
            <person name="Zhang H."/>
            <person name="Lin R."/>
            <person name="Xie B."/>
        </authorList>
    </citation>
    <scope>NUCLEOTIDE SEQUENCE</scope>
    <source>
        <strain evidence="3">BazhouSP</strain>
    </source>
</reference>
<keyword evidence="1" id="KW-1133">Transmembrane helix</keyword>
<evidence type="ECO:0000256" key="1">
    <source>
        <dbReference type="SAM" id="Phobius"/>
    </source>
</evidence>
<evidence type="ECO:0000313" key="4">
    <source>
        <dbReference type="Proteomes" id="UP001201812"/>
    </source>
</evidence>
<evidence type="ECO:0000313" key="3">
    <source>
        <dbReference type="EMBL" id="KAI1702677.1"/>
    </source>
</evidence>